<dbReference type="InterPro" id="IPR010095">
    <property type="entry name" value="Cas12f1-like_TNB"/>
</dbReference>
<comment type="caution">
    <text evidence="4">The sequence shown here is derived from an EMBL/GenBank/DDBJ whole genome shotgun (WGS) entry which is preliminary data.</text>
</comment>
<sequence>MRSEPTAIGVDIGEHNLYTACPVTMPDWTGAYVISGDAVCAHLDELRAQTAAHLASDTDRDTIRSAVTQHHAAIRAEIDDAARTICEYATAYDDPVLVTEDSNHEPDLWAWLTDPNAHRGTAWLLPAAHRRLRTVAAEYRLEVAAVPEPYSSLECHACGVIGERVRSQTVCCPNPDCYVGGVYADCNAAKVLAQRYYPGQRCAYRPTRSAAPDQRHTGPDERHTGPADRHATPDGRHAMLADGGRHERDG</sequence>
<name>L9VE20_NATMM</name>
<protein>
    <submittedName>
        <fullName evidence="4">Transposase, IS605 OrfB family protein</fullName>
    </submittedName>
</protein>
<evidence type="ECO:0000256" key="2">
    <source>
        <dbReference type="SAM" id="MobiDB-lite"/>
    </source>
</evidence>
<proteinExistence type="predicted"/>
<gene>
    <name evidence="4" type="ORF">C500_00082</name>
</gene>
<dbReference type="GO" id="GO:0003677">
    <property type="term" value="F:DNA binding"/>
    <property type="evidence" value="ECO:0007669"/>
    <property type="project" value="UniProtKB-KW"/>
</dbReference>
<dbReference type="OrthoDB" id="168528at2157"/>
<keyword evidence="1" id="KW-0238">DNA-binding</keyword>
<dbReference type="GeneID" id="8826491"/>
<accession>L9VE20</accession>
<feature type="domain" description="Cas12f1-like TNB" evidence="3">
    <location>
        <begin position="130"/>
        <end position="191"/>
    </location>
</feature>
<dbReference type="Proteomes" id="UP000011543">
    <property type="component" value="Unassembled WGS sequence"/>
</dbReference>
<evidence type="ECO:0000313" key="4">
    <source>
        <dbReference type="EMBL" id="ELY34578.1"/>
    </source>
</evidence>
<dbReference type="PATRIC" id="fig|547559.17.peg.13"/>
<dbReference type="EMBL" id="AOHS01000005">
    <property type="protein sequence ID" value="ELY34578.1"/>
    <property type="molecule type" value="Genomic_DNA"/>
</dbReference>
<feature type="region of interest" description="Disordered" evidence="2">
    <location>
        <begin position="206"/>
        <end position="250"/>
    </location>
</feature>
<evidence type="ECO:0000259" key="3">
    <source>
        <dbReference type="Pfam" id="PF07282"/>
    </source>
</evidence>
<organism evidence="4 5">
    <name type="scientific">Natrialba magadii (strain ATCC 43099 / DSM 3394 / CCM 3739 / CIP 104546 / IAM 13178 / JCM 8861 / NBRC 102185 / NCIMB 2190 / MS3)</name>
    <name type="common">Natronobacterium magadii</name>
    <dbReference type="NCBI Taxonomy" id="547559"/>
    <lineage>
        <taxon>Archaea</taxon>
        <taxon>Methanobacteriati</taxon>
        <taxon>Methanobacteriota</taxon>
        <taxon>Stenosarchaea group</taxon>
        <taxon>Halobacteria</taxon>
        <taxon>Halobacteriales</taxon>
        <taxon>Natrialbaceae</taxon>
        <taxon>Natrialba</taxon>
    </lineage>
</organism>
<dbReference type="Pfam" id="PF07282">
    <property type="entry name" value="Cas12f1-like_TNB"/>
    <property type="match status" value="1"/>
</dbReference>
<evidence type="ECO:0000313" key="5">
    <source>
        <dbReference type="Proteomes" id="UP000011543"/>
    </source>
</evidence>
<dbReference type="AlphaFoldDB" id="L9VE20"/>
<evidence type="ECO:0000256" key="1">
    <source>
        <dbReference type="ARBA" id="ARBA00023125"/>
    </source>
</evidence>
<dbReference type="RefSeq" id="WP_004266930.1">
    <property type="nucleotide sequence ID" value="NC_013923.1"/>
</dbReference>
<feature type="compositionally biased region" description="Basic and acidic residues" evidence="2">
    <location>
        <begin position="213"/>
        <end position="250"/>
    </location>
</feature>
<reference evidence="4 5" key="1">
    <citation type="journal article" date="2014" name="PLoS Genet.">
        <title>Phylogenetically driven sequencing of extremely halophilic archaea reveals strategies for static and dynamic osmo-response.</title>
        <authorList>
            <person name="Becker E.A."/>
            <person name="Seitzer P.M."/>
            <person name="Tritt A."/>
            <person name="Larsen D."/>
            <person name="Krusor M."/>
            <person name="Yao A.I."/>
            <person name="Wu D."/>
            <person name="Madern D."/>
            <person name="Eisen J.A."/>
            <person name="Darling A.E."/>
            <person name="Facciotti M.T."/>
        </authorList>
    </citation>
    <scope>NUCLEOTIDE SEQUENCE [LARGE SCALE GENOMIC DNA]</scope>
    <source>
        <strain evidence="5">ATCC 43099 / DSM 3394 / CCM 3739 / CIP 104546 / IAM 13178 / JCM 8861 / NBRC 102185 / NCIMB 2190 / MS3</strain>
    </source>
</reference>